<dbReference type="EMBL" id="LR798279">
    <property type="protein sequence ID" value="CAB5220104.1"/>
    <property type="molecule type" value="Genomic_DNA"/>
</dbReference>
<accession>A0A6J7WVF8</accession>
<protein>
    <submittedName>
        <fullName evidence="1">Uncharacterized protein</fullName>
    </submittedName>
</protein>
<reference evidence="1" key="1">
    <citation type="submission" date="2020-05" db="EMBL/GenBank/DDBJ databases">
        <authorList>
            <person name="Chiriac C."/>
            <person name="Salcher M."/>
            <person name="Ghai R."/>
            <person name="Kavagutti S V."/>
        </authorList>
    </citation>
    <scope>NUCLEOTIDE SEQUENCE</scope>
</reference>
<gene>
    <name evidence="1" type="ORF">UFOVP231_57</name>
</gene>
<organism evidence="1">
    <name type="scientific">uncultured Caudovirales phage</name>
    <dbReference type="NCBI Taxonomy" id="2100421"/>
    <lineage>
        <taxon>Viruses</taxon>
        <taxon>Duplodnaviria</taxon>
        <taxon>Heunggongvirae</taxon>
        <taxon>Uroviricota</taxon>
        <taxon>Caudoviricetes</taxon>
        <taxon>Peduoviridae</taxon>
        <taxon>Maltschvirus</taxon>
        <taxon>Maltschvirus maltsch</taxon>
    </lineage>
</organism>
<name>A0A6J7WVF8_9CAUD</name>
<sequence>MNLVPIEYKLDEYELPDHLYLTGTLNIEIDCVDGQPYIWAFQLTVHNGETGVSVEHDYKQGRKDNWHPSVEIKNDLHRDKKLVDDIFDDCAREGMWA</sequence>
<evidence type="ECO:0000313" key="1">
    <source>
        <dbReference type="EMBL" id="CAB5220104.1"/>
    </source>
</evidence>
<proteinExistence type="predicted"/>